<reference evidence="2 3" key="1">
    <citation type="journal article" date="2013" name="Genome Biol.">
        <title>Comparative genomics of the core and accessory genomes of 48 Sinorhizobium strains comprising five genospecies.</title>
        <authorList>
            <person name="Sugawara M."/>
            <person name="Epstein B."/>
            <person name="Badgley B.D."/>
            <person name="Unno T."/>
            <person name="Xu L."/>
            <person name="Reese J."/>
            <person name="Gyaneshwar P."/>
            <person name="Denny R."/>
            <person name="Mudge J."/>
            <person name="Bharti A.K."/>
            <person name="Farmer A.D."/>
            <person name="May G.D."/>
            <person name="Woodward J.E."/>
            <person name="Medigue C."/>
            <person name="Vallenet D."/>
            <person name="Lajus A."/>
            <person name="Rouy Z."/>
            <person name="Martinez-Vaz B."/>
            <person name="Tiffin P."/>
            <person name="Young N.D."/>
            <person name="Sadowsky M.J."/>
        </authorList>
    </citation>
    <scope>NUCLEOTIDE SEQUENCE [LARGE SCALE GENOMIC DNA]</scope>
    <source>
        <strain evidence="2 3">USDA4894</strain>
    </source>
</reference>
<feature type="chain" id="PRO_5026745619" description="DUF1161 domain-containing protein" evidence="1">
    <location>
        <begin position="28"/>
        <end position="112"/>
    </location>
</feature>
<sequence>MRNPMPIRPTSILSLLAVSLGAGAAHASSGDAWEEFRADVSAKCIAAAAESLEDVNAIVDPFGTESYGVALVSGKPKGGDGNVTQICVYDKQTKAVELGGEIGAQVIPASKP</sequence>
<keyword evidence="1" id="KW-0732">Signal</keyword>
<evidence type="ECO:0000313" key="2">
    <source>
        <dbReference type="EMBL" id="MQX18366.1"/>
    </source>
</evidence>
<organism evidence="2 3">
    <name type="scientific">Sinorhizobium terangae</name>
    <dbReference type="NCBI Taxonomy" id="110322"/>
    <lineage>
        <taxon>Bacteria</taxon>
        <taxon>Pseudomonadati</taxon>
        <taxon>Pseudomonadota</taxon>
        <taxon>Alphaproteobacteria</taxon>
        <taxon>Hyphomicrobiales</taxon>
        <taxon>Rhizobiaceae</taxon>
        <taxon>Sinorhizobium/Ensifer group</taxon>
        <taxon>Sinorhizobium</taxon>
    </lineage>
</organism>
<name>A0A6N7LL50_SINTE</name>
<feature type="signal peptide" evidence="1">
    <location>
        <begin position="1"/>
        <end position="27"/>
    </location>
</feature>
<proteinExistence type="predicted"/>
<evidence type="ECO:0000313" key="3">
    <source>
        <dbReference type="Proteomes" id="UP000439983"/>
    </source>
</evidence>
<dbReference type="OrthoDB" id="7776561at2"/>
<gene>
    <name evidence="2" type="ORF">GHK62_27645</name>
</gene>
<comment type="caution">
    <text evidence="2">The sequence shown here is derived from an EMBL/GenBank/DDBJ whole genome shotgun (WGS) entry which is preliminary data.</text>
</comment>
<dbReference type="AlphaFoldDB" id="A0A6N7LL50"/>
<evidence type="ECO:0008006" key="4">
    <source>
        <dbReference type="Google" id="ProtNLM"/>
    </source>
</evidence>
<keyword evidence="3" id="KW-1185">Reference proteome</keyword>
<evidence type="ECO:0000256" key="1">
    <source>
        <dbReference type="SAM" id="SignalP"/>
    </source>
</evidence>
<protein>
    <recommendedName>
        <fullName evidence="4">DUF1161 domain-containing protein</fullName>
    </recommendedName>
</protein>
<dbReference type="Proteomes" id="UP000439983">
    <property type="component" value="Unassembled WGS sequence"/>
</dbReference>
<accession>A0A6N7LL50</accession>
<dbReference type="EMBL" id="WITC01000120">
    <property type="protein sequence ID" value="MQX18366.1"/>
    <property type="molecule type" value="Genomic_DNA"/>
</dbReference>